<dbReference type="InterPro" id="IPR018056">
    <property type="entry name" value="Kringle_CS"/>
</dbReference>
<dbReference type="Gene3D" id="2.40.20.10">
    <property type="entry name" value="Plasminogen Kringle 4"/>
    <property type="match status" value="17"/>
</dbReference>
<feature type="domain" description="Kringle" evidence="17">
    <location>
        <begin position="1590"/>
        <end position="1622"/>
    </location>
</feature>
<evidence type="ECO:0000256" key="11">
    <source>
        <dbReference type="ARBA" id="ARBA00023201"/>
    </source>
</evidence>
<evidence type="ECO:0000313" key="18">
    <source>
        <dbReference type="EMBL" id="KAK2140998.1"/>
    </source>
</evidence>
<comment type="similarity">
    <text evidence="15">Belongs to the amiloride-sensitive sodium channel (TC 1.A.6) family.</text>
</comment>
<dbReference type="PROSITE" id="PS50070">
    <property type="entry name" value="KRINGLE_2"/>
    <property type="match status" value="17"/>
</dbReference>
<evidence type="ECO:0000256" key="5">
    <source>
        <dbReference type="ARBA" id="ARBA00022692"/>
    </source>
</evidence>
<dbReference type="GO" id="GO:0004175">
    <property type="term" value="F:endopeptidase activity"/>
    <property type="evidence" value="ECO:0007669"/>
    <property type="project" value="TreeGrafter"/>
</dbReference>
<evidence type="ECO:0000256" key="3">
    <source>
        <dbReference type="ARBA" id="ARBA00022461"/>
    </source>
</evidence>
<feature type="domain" description="Kringle" evidence="17">
    <location>
        <begin position="1077"/>
        <end position="1153"/>
    </location>
</feature>
<feature type="domain" description="Kringle" evidence="17">
    <location>
        <begin position="911"/>
        <end position="980"/>
    </location>
</feature>
<keyword evidence="6 16" id="KW-1133">Transmembrane helix</keyword>
<keyword evidence="19" id="KW-1185">Reference proteome</keyword>
<evidence type="ECO:0000256" key="16">
    <source>
        <dbReference type="SAM" id="Phobius"/>
    </source>
</evidence>
<dbReference type="Proteomes" id="UP001208570">
    <property type="component" value="Unassembled WGS sequence"/>
</dbReference>
<keyword evidence="11 15" id="KW-0739">Sodium transport</keyword>
<dbReference type="PANTHER" id="PTHR24261:SF7">
    <property type="entry name" value="KRINGLE DOMAIN-CONTAINING PROTEIN"/>
    <property type="match status" value="1"/>
</dbReference>
<evidence type="ECO:0000313" key="19">
    <source>
        <dbReference type="Proteomes" id="UP001208570"/>
    </source>
</evidence>
<dbReference type="SMART" id="SM00130">
    <property type="entry name" value="KR"/>
    <property type="match status" value="16"/>
</dbReference>
<feature type="domain" description="Kringle" evidence="17">
    <location>
        <begin position="1634"/>
        <end position="1712"/>
    </location>
</feature>
<dbReference type="EMBL" id="JAODUP010001186">
    <property type="protein sequence ID" value="KAK2140998.1"/>
    <property type="molecule type" value="Genomic_DNA"/>
</dbReference>
<keyword evidence="10 13" id="KW-1015">Disulfide bond</keyword>
<feature type="domain" description="Kringle" evidence="17">
    <location>
        <begin position="1718"/>
        <end position="1793"/>
    </location>
</feature>
<feature type="transmembrane region" description="Helical" evidence="16">
    <location>
        <begin position="169"/>
        <end position="189"/>
    </location>
</feature>
<gene>
    <name evidence="18" type="ORF">LSH36_1186g01026</name>
</gene>
<evidence type="ECO:0000256" key="15">
    <source>
        <dbReference type="RuleBase" id="RU000679"/>
    </source>
</evidence>
<evidence type="ECO:0000256" key="4">
    <source>
        <dbReference type="ARBA" id="ARBA00022572"/>
    </source>
</evidence>
<dbReference type="Gene3D" id="2.60.470.10">
    <property type="entry name" value="Acid-sensing ion channels like domains"/>
    <property type="match status" value="1"/>
</dbReference>
<feature type="domain" description="Kringle" evidence="17">
    <location>
        <begin position="1335"/>
        <end position="1412"/>
    </location>
</feature>
<comment type="subcellular location">
    <subcellularLocation>
        <location evidence="1">Membrane</location>
        <topology evidence="1">Multi-pass membrane protein</topology>
    </subcellularLocation>
</comment>
<dbReference type="Gene3D" id="1.10.287.770">
    <property type="entry name" value="YojJ-like"/>
    <property type="match status" value="1"/>
</dbReference>
<sequence length="2569" mass="295229">MRTTVLLMKSHHVRPYELMFARSLQIAIDIELGLVNGGECSYSKFVQGMRDRLKYSQNADDRLASVVKDQYEPTSSIIVKDLLQPRGFLPTVTPPPHITHNTRAPSWENYDYVSESEEHICKGAITPRSIKTVIVEETPEPRTLKEQLTDYANRTTLHGYRYVVQPKRFCLRSVLWFIYIALSTIYFFAYASQQLIQFLEFEKTSLVEVQYRSNVSFPSITICNQNPFRLSALIDAGWYDTANGLSTKANETANCRDRSHQCLENGVCIDKDFVCDGFPDCDEASEEDSCDNRCSLVYIGADEANSTAAFDRKYLRHNTGLISGGELYITLDEPFIYLFHKDGWWLLANKHQQGVIYAKLEYDEIPPAQLGTQEWLVNYNNNWIPKMATVKCTLSFPDLLSFPRGKVKGSADMLVLYENVSHRIEDMLTSCVWKGQYECSEIGNVSSIMTTMGRCFMIQFNEPIIESPGPQYGLSLTLNIQHYEYTKGSTQGLGVKLLLHEPEVLPNVDKLGFALSPGIVSQLALRSTNVKNLEAPWGNCINLELKYYDVYDKSKCIAEYKFRQIKDYCSHCGERCIKSNYVSYSSFALMGAELSDAQNQRTYSLGKDLVYARERMYRNIKSYYQNTLKTVHKITTQISQMVKFFDILENQVNLDYETIYHTRLLIKYDCTWTKDIVKQVRRSIQHTGRKVLHDVRRKLLNFKVKVFPNIDSVLQRYINLIDDFRAEHQLDSNDLILDFKACAADCRSTAEGLGYTGIRSHTVSGRQCQRWDQQIPHPHNYTTVLNNRFSDGDIRDAKNFCRNPDKKASGPWCYTTDPEKEWETCQVPICSDCLELENEYHGNRRLTLSGRTCQRWDSQAPHRHDFTSDDFPDKNLGKASNFCRNPDRKSTGPWCYTTDEDKIWETCALPLSVTRSGIPCQRWDMQYPHKHSITDTWRFPDVSLQDTGNLCRNPDHKPTGPWCFTTDPETKWETCAIPLCNGCKDHRDEYGTQYIGTQSFTVFGRACQRWDSQLPHKHKYNNESYFPDETVQAASNYCRNPDPDTHSVPWCYTTDNYFEWEPCDIALCQDCLLTALGSNYRGNKATTYTNIPCQRWDSQYPHRHNYTSASYFPEKHLTEVNNYCRNPDNSETGPWCYTADPNLKRQYCGLQMCEDCRSDERGKSYRGIKSTTKSGRQCQQWTSQFPHTHGFLDVKVFPDSSIAEAHNYCRNPDGRIGVGPWCYTTDPSVEWESCQIPMCIFKDGECLFTDSGREYSGTRSRTISGKVCQGWFVQHPHQHNFTDPSLFPDKTLIEANNYCRNPNRQNGTGPWCFTTDPDTRIESCGLSRCLDCQAKGKPYTGKRFVTTSGLLCQRWNTQIPHRHSFINAQMFPDSNISEANNFCRNPDNRLSGPWCYTMSDEVVEQTCGIATCDGTECRLTDTGEGYLGKRTTTKSGLTCQRWDMQIPHTHSYTDDDMFPDVSLTDAANFCRNPSKDPKLGPWCYTTDPDVKRETCAIRKCSECVPDDPGRQYMGQQTVTNSGRSCQRWNSQSPHIHSFVNDSNFPDGSVDAAENYCRNPDRKIGGPWCYTLDFRVRWEYCSINSCRDAANFCRNPDPKSESGPWCFTIDVDFPRESCGVPFCNEMAIRPNKEFKDYTGRQSITASGIPCQNWNSRQYHPHNFTDSPDFADSSLLSAENYCRNPDGKSTGPWCYTMDPNIEWETCGIPLASDCRPTYLGITYKGRRSRTVSGHICHRWNATSPYSHSFTAEDFPDDSLSDANNYCRNPDGDPGGPWCYTIDPNIGRESCGIHPCPNLECMPDKIGRQYVGKRTITRSGRTCQRWISQSPHPHKYVHNTQFPDGSVDAAENYCRNPEGDREGPWCYTLDKDVKWEYCDIYSCRAIRPNKGFKDFTGRQSVTASGIPCQYWISQQNSHRAFTDLADFPDPNLLSALNYCRNPDGKLTGPWCYTMDPDIEWETCGIPLASDATLEDAANYCRNPDNENGLWCYTTDPDKRWEYCDVPKCEDCKLTNLGTTYKGKRSQTVSGHICHRWDANIPYSHTFTAEDFPDESLSDANNYCRNPDQDADGPWCYTIDPSIGRETCGIQLCNQSEKTEVPVEHTVITTVPGTERLTTPIQHNVTILGCNVTAEADVVKKWLPPRCDYYLYRSITRYNQTLVKTIKKFIFSLRNMPHYNINIVDIPEFVLNKSLLDPIQANLPLRCNWCLENPTEASLNTMLNEIIANWKERVPQKMFSNMLSDAEIILSEYMNISWLQDAGVQVETSSIELVRARFKAMMKTVKESDTETQSVIEQMAEALHITQDILEYNWFLQCNKEITKLFEEYENYKIELKTLLAEYRPNLIDINTRFQRLLHRYRNNEISLEELSKSFNVHEIENMFYDAKINLVRLMDIGQIRLQNIEDEIRQIYYTIMAYINPDYVDSRSAYWKHIGIKKPDVVIPILHVIRGIPLPVTSYGIKPNEDGNFSWKEKRRNIKALISQFEHQITDLDAAIGQTRNYFRSYIKGNEINLEFFKKVLETKVYDYSSLLSDVGGLMGLLLGASVLTIGEVLDLIIYNISKRAGTLTQTK</sequence>
<evidence type="ECO:0000256" key="2">
    <source>
        <dbReference type="ARBA" id="ARBA00022448"/>
    </source>
</evidence>
<dbReference type="GO" id="GO:0016020">
    <property type="term" value="C:membrane"/>
    <property type="evidence" value="ECO:0007669"/>
    <property type="project" value="UniProtKB-SubCell"/>
</dbReference>
<dbReference type="PRINTS" id="PR00018">
    <property type="entry name" value="KRINGLE"/>
</dbReference>
<dbReference type="Pfam" id="PF00051">
    <property type="entry name" value="Kringle"/>
    <property type="match status" value="16"/>
</dbReference>
<accession>A0AAD9IV98</accession>
<evidence type="ECO:0000256" key="9">
    <source>
        <dbReference type="ARBA" id="ARBA00023136"/>
    </source>
</evidence>
<dbReference type="GO" id="GO:0005272">
    <property type="term" value="F:sodium channel activity"/>
    <property type="evidence" value="ECO:0007669"/>
    <property type="project" value="UniProtKB-KW"/>
</dbReference>
<dbReference type="InterPro" id="IPR000001">
    <property type="entry name" value="Kringle"/>
</dbReference>
<dbReference type="InterPro" id="IPR013806">
    <property type="entry name" value="Kringle-like"/>
</dbReference>
<keyword evidence="2 15" id="KW-0813">Transport</keyword>
<evidence type="ECO:0000256" key="1">
    <source>
        <dbReference type="ARBA" id="ARBA00004141"/>
    </source>
</evidence>
<dbReference type="Gene3D" id="2.40.128.620">
    <property type="match status" value="1"/>
</dbReference>
<dbReference type="InterPro" id="IPR050759">
    <property type="entry name" value="Serine_protease_kringle"/>
</dbReference>
<proteinExistence type="inferred from homology"/>
<dbReference type="Pfam" id="PF00858">
    <property type="entry name" value="ASC"/>
    <property type="match status" value="2"/>
</dbReference>
<comment type="caution">
    <text evidence="18">The sequence shown here is derived from an EMBL/GenBank/DDBJ whole genome shotgun (WGS) entry which is preliminary data.</text>
</comment>
<dbReference type="InterPro" id="IPR036055">
    <property type="entry name" value="LDL_receptor-like_sf"/>
</dbReference>
<dbReference type="PANTHER" id="PTHR24261">
    <property type="entry name" value="PLASMINOGEN-RELATED"/>
    <property type="match status" value="1"/>
</dbReference>
<keyword evidence="12 15" id="KW-0407">Ion channel</keyword>
<dbReference type="GO" id="GO:0005102">
    <property type="term" value="F:signaling receptor binding"/>
    <property type="evidence" value="ECO:0007669"/>
    <property type="project" value="TreeGrafter"/>
</dbReference>
<evidence type="ECO:0000256" key="8">
    <source>
        <dbReference type="ARBA" id="ARBA00023065"/>
    </source>
</evidence>
<reference evidence="18" key="1">
    <citation type="journal article" date="2023" name="Mol. Biol. Evol.">
        <title>Third-Generation Sequencing Reveals the Adaptive Role of the Epigenome in Three Deep-Sea Polychaetes.</title>
        <authorList>
            <person name="Perez M."/>
            <person name="Aroh O."/>
            <person name="Sun Y."/>
            <person name="Lan Y."/>
            <person name="Juniper S.K."/>
            <person name="Young C.R."/>
            <person name="Angers B."/>
            <person name="Qian P.Y."/>
        </authorList>
    </citation>
    <scope>NUCLEOTIDE SEQUENCE</scope>
    <source>
        <strain evidence="18">P08H-3</strain>
    </source>
</reference>
<dbReference type="CDD" id="cd00112">
    <property type="entry name" value="LDLa"/>
    <property type="match status" value="1"/>
</dbReference>
<feature type="domain" description="Kringle" evidence="17">
    <location>
        <begin position="985"/>
        <end position="1068"/>
    </location>
</feature>
<feature type="domain" description="Kringle" evidence="17">
    <location>
        <begin position="1890"/>
        <end position="1965"/>
    </location>
</feature>
<organism evidence="18 19">
    <name type="scientific">Paralvinella palmiformis</name>
    <dbReference type="NCBI Taxonomy" id="53620"/>
    <lineage>
        <taxon>Eukaryota</taxon>
        <taxon>Metazoa</taxon>
        <taxon>Spiralia</taxon>
        <taxon>Lophotrochozoa</taxon>
        <taxon>Annelida</taxon>
        <taxon>Polychaeta</taxon>
        <taxon>Sedentaria</taxon>
        <taxon>Canalipalpata</taxon>
        <taxon>Terebellida</taxon>
        <taxon>Terebelliformia</taxon>
        <taxon>Alvinellidae</taxon>
        <taxon>Paralvinella</taxon>
    </lineage>
</organism>
<feature type="domain" description="Kringle" evidence="17">
    <location>
        <begin position="1975"/>
        <end position="2005"/>
    </location>
</feature>
<feature type="domain" description="Kringle" evidence="17">
    <location>
        <begin position="1248"/>
        <end position="1329"/>
    </location>
</feature>
<feature type="disulfide bond" evidence="14">
    <location>
        <begin position="275"/>
        <end position="290"/>
    </location>
</feature>
<evidence type="ECO:0000256" key="7">
    <source>
        <dbReference type="ARBA" id="ARBA00023053"/>
    </source>
</evidence>
<dbReference type="PROSITE" id="PS50068">
    <property type="entry name" value="LDLRA_2"/>
    <property type="match status" value="1"/>
</dbReference>
<feature type="domain" description="Kringle" evidence="17">
    <location>
        <begin position="751"/>
        <end position="830"/>
    </location>
</feature>
<keyword evidence="3 15" id="KW-0894">Sodium channel</keyword>
<keyword evidence="5 15" id="KW-0812">Transmembrane</keyword>
<feature type="domain" description="Kringle" evidence="17">
    <location>
        <begin position="1804"/>
        <end position="1880"/>
    </location>
</feature>
<keyword evidence="9 16" id="KW-0472">Membrane</keyword>
<feature type="domain" description="Kringle" evidence="17">
    <location>
        <begin position="2014"/>
        <end position="2089"/>
    </location>
</feature>
<dbReference type="InterPro" id="IPR001873">
    <property type="entry name" value="ENaC"/>
</dbReference>
<evidence type="ECO:0000256" key="10">
    <source>
        <dbReference type="ARBA" id="ARBA00023157"/>
    </source>
</evidence>
<dbReference type="GO" id="GO:0005615">
    <property type="term" value="C:extracellular space"/>
    <property type="evidence" value="ECO:0007669"/>
    <property type="project" value="TreeGrafter"/>
</dbReference>
<evidence type="ECO:0000256" key="14">
    <source>
        <dbReference type="PROSITE-ProRule" id="PRU00124"/>
    </source>
</evidence>
<dbReference type="InterPro" id="IPR002172">
    <property type="entry name" value="LDrepeatLR_classA_rpt"/>
</dbReference>
<dbReference type="InterPro" id="IPR038178">
    <property type="entry name" value="Kringle_sf"/>
</dbReference>
<feature type="domain" description="Kringle" evidence="17">
    <location>
        <begin position="840"/>
        <end position="912"/>
    </location>
</feature>
<feature type="domain" description="Kringle" evidence="17">
    <location>
        <begin position="1423"/>
        <end position="1500"/>
    </location>
</feature>
<feature type="disulfide bond" evidence="13">
    <location>
        <begin position="1977"/>
        <end position="2000"/>
    </location>
</feature>
<comment type="caution">
    <text evidence="13">Lacks conserved residue(s) required for the propagation of feature annotation.</text>
</comment>
<evidence type="ECO:0000256" key="13">
    <source>
        <dbReference type="PROSITE-ProRule" id="PRU00121"/>
    </source>
</evidence>
<dbReference type="SUPFAM" id="SSF57440">
    <property type="entry name" value="Kringle-like"/>
    <property type="match status" value="17"/>
</dbReference>
<evidence type="ECO:0000256" key="6">
    <source>
        <dbReference type="ARBA" id="ARBA00022989"/>
    </source>
</evidence>
<keyword evidence="7" id="KW-0915">Sodium</keyword>
<dbReference type="SUPFAM" id="SSF57424">
    <property type="entry name" value="LDL receptor-like module"/>
    <property type="match status" value="1"/>
</dbReference>
<evidence type="ECO:0000256" key="12">
    <source>
        <dbReference type="ARBA" id="ARBA00023303"/>
    </source>
</evidence>
<dbReference type="PRINTS" id="PR01078">
    <property type="entry name" value="AMINACHANNEL"/>
</dbReference>
<feature type="domain" description="Kringle" evidence="17">
    <location>
        <begin position="1509"/>
        <end position="1585"/>
    </location>
</feature>
<protein>
    <recommendedName>
        <fullName evidence="17">Kringle domain-containing protein</fullName>
    </recommendedName>
</protein>
<dbReference type="SMART" id="SM00192">
    <property type="entry name" value="LDLa"/>
    <property type="match status" value="1"/>
</dbReference>
<keyword evidence="4 13" id="KW-0420">Kringle</keyword>
<feature type="domain" description="Kringle" evidence="17">
    <location>
        <begin position="1161"/>
        <end position="1239"/>
    </location>
</feature>
<evidence type="ECO:0000259" key="17">
    <source>
        <dbReference type="PROSITE" id="PS50070"/>
    </source>
</evidence>
<dbReference type="CDD" id="cd00108">
    <property type="entry name" value="KR"/>
    <property type="match status" value="15"/>
</dbReference>
<keyword evidence="8 15" id="KW-0406">Ion transport</keyword>
<name>A0AAD9IV98_9ANNE</name>
<dbReference type="PROSITE" id="PS00021">
    <property type="entry name" value="KRINGLE_1"/>
    <property type="match status" value="11"/>
</dbReference>